<proteinExistence type="predicted"/>
<protein>
    <recommendedName>
        <fullName evidence="2">MobA/VirD2-like nuclease domain-containing protein</fullName>
    </recommendedName>
</protein>
<keyword evidence="4" id="KW-1185">Reference proteome</keyword>
<feature type="compositionally biased region" description="Polar residues" evidence="1">
    <location>
        <begin position="294"/>
        <end position="304"/>
    </location>
</feature>
<feature type="compositionally biased region" description="Polar residues" evidence="1">
    <location>
        <begin position="379"/>
        <end position="397"/>
    </location>
</feature>
<gene>
    <name evidence="3" type="ORF">GCM10011316_03270</name>
</gene>
<feature type="region of interest" description="Disordered" evidence="1">
    <location>
        <begin position="590"/>
        <end position="621"/>
    </location>
</feature>
<evidence type="ECO:0000313" key="4">
    <source>
        <dbReference type="Proteomes" id="UP000605148"/>
    </source>
</evidence>
<organism evidence="3 4">
    <name type="scientific">Roseibium aquae</name>
    <dbReference type="NCBI Taxonomy" id="1323746"/>
    <lineage>
        <taxon>Bacteria</taxon>
        <taxon>Pseudomonadati</taxon>
        <taxon>Pseudomonadota</taxon>
        <taxon>Alphaproteobacteria</taxon>
        <taxon>Hyphomicrobiales</taxon>
        <taxon>Stappiaceae</taxon>
        <taxon>Roseibium</taxon>
    </lineage>
</organism>
<comment type="caution">
    <text evidence="3">The sequence shown here is derived from an EMBL/GenBank/DDBJ whole genome shotgun (WGS) entry which is preliminary data.</text>
</comment>
<feature type="region of interest" description="Disordered" evidence="1">
    <location>
        <begin position="178"/>
        <end position="199"/>
    </location>
</feature>
<sequence length="621" mass="66644">MIAGVSRHARTQRESRALISHLLKPENNPRTMILGGTLATELSGAVADMQRLRDSTSADAAALHIYLSPSHAMTDDELVRAAEIVREHLGAADHAAALVVHDKERRSGEGHSHAHLVLGRVSPSGAVLESGFEKIKLETASRLIEFELGEEPVLARHHASAVRWLRQHGRADVADWLTAAHGPDPDKPQSAASPAHRQALSREGIGLSAVRATIRSAWASGGAEAVRNAGYEIAPGRKSGVFVVARNGAEIGSLDRLTGEKRAAIRNAMEAAPDQISRNESKTENTQRSRKPAESNSQPAVSDPTSEKSEKIRPERSGLGTARAPLRGKKKSGAEQVSEAAADQARRLAEAFDGRLDAALAAAVRRRSSTAESAEEPLNSRQTGNSENTLPPSTPIQRDTGAAVGDLSSEKRRPPRSPEEAAAGRYLDRVEAQLRKKITHLSGPDRLPESSEMTDTRQRLAAAAQERAAWDARHGSRITELRLKTGAARPAGIFAWATGATGRYDAAARELSKLAEERESLSRPLAQARRAVRILKSAHEARQAAYDDARSEERERLSKNLSLVPEARAALAEDPTIAAGGRKALATAARKRQAARMAEERRAELDLAPAGHTQGGLNGGR</sequence>
<feature type="compositionally biased region" description="Basic and acidic residues" evidence="1">
    <location>
        <begin position="277"/>
        <end position="293"/>
    </location>
</feature>
<evidence type="ECO:0000313" key="3">
    <source>
        <dbReference type="EMBL" id="GGB34550.1"/>
    </source>
</evidence>
<feature type="compositionally biased region" description="Basic and acidic residues" evidence="1">
    <location>
        <begin position="305"/>
        <end position="316"/>
    </location>
</feature>
<dbReference type="RefSeq" id="WP_150493780.1">
    <property type="nucleotide sequence ID" value="NZ_BMFA01000001.1"/>
</dbReference>
<reference evidence="3" key="1">
    <citation type="journal article" date="2014" name="Int. J. Syst. Evol. Microbiol.">
        <title>Complete genome sequence of Corynebacterium casei LMG S-19264T (=DSM 44701T), isolated from a smear-ripened cheese.</title>
        <authorList>
            <consortium name="US DOE Joint Genome Institute (JGI-PGF)"/>
            <person name="Walter F."/>
            <person name="Albersmeier A."/>
            <person name="Kalinowski J."/>
            <person name="Ruckert C."/>
        </authorList>
    </citation>
    <scope>NUCLEOTIDE SEQUENCE</scope>
    <source>
        <strain evidence="3">CGMCC 1.12426</strain>
    </source>
</reference>
<name>A0A916T8C0_9HYPH</name>
<evidence type="ECO:0000259" key="2">
    <source>
        <dbReference type="Pfam" id="PF03432"/>
    </source>
</evidence>
<dbReference type="AlphaFoldDB" id="A0A916T8C0"/>
<dbReference type="InterPro" id="IPR005094">
    <property type="entry name" value="Endonuclease_MobA/VirD2"/>
</dbReference>
<dbReference type="EMBL" id="BMFA01000001">
    <property type="protein sequence ID" value="GGB34550.1"/>
    <property type="molecule type" value="Genomic_DNA"/>
</dbReference>
<feature type="compositionally biased region" description="Basic and acidic residues" evidence="1">
    <location>
        <begin position="446"/>
        <end position="458"/>
    </location>
</feature>
<dbReference type="Pfam" id="PF03432">
    <property type="entry name" value="Relaxase"/>
    <property type="match status" value="1"/>
</dbReference>
<feature type="region of interest" description="Disordered" evidence="1">
    <location>
        <begin position="367"/>
        <end position="458"/>
    </location>
</feature>
<accession>A0A916T8C0</accession>
<evidence type="ECO:0000256" key="1">
    <source>
        <dbReference type="SAM" id="MobiDB-lite"/>
    </source>
</evidence>
<dbReference type="Proteomes" id="UP000605148">
    <property type="component" value="Unassembled WGS sequence"/>
</dbReference>
<dbReference type="OrthoDB" id="1826980at2"/>
<feature type="domain" description="MobA/VirD2-like nuclease" evidence="2">
    <location>
        <begin position="39"/>
        <end position="147"/>
    </location>
</feature>
<reference evidence="3" key="2">
    <citation type="submission" date="2020-09" db="EMBL/GenBank/DDBJ databases">
        <authorList>
            <person name="Sun Q."/>
            <person name="Zhou Y."/>
        </authorList>
    </citation>
    <scope>NUCLEOTIDE SEQUENCE</scope>
    <source>
        <strain evidence="3">CGMCC 1.12426</strain>
    </source>
</reference>
<feature type="region of interest" description="Disordered" evidence="1">
    <location>
        <begin position="269"/>
        <end position="341"/>
    </location>
</feature>
<feature type="compositionally biased region" description="Basic and acidic residues" evidence="1">
    <location>
        <begin position="408"/>
        <end position="419"/>
    </location>
</feature>